<name>A0A516KMX2_9CAUD</name>
<sequence length="321" mass="37292">MLAPEKMTFYCRPKNDQGIYHAFPVDSKGSHEVAKSWATNGGKSWGGSGWVYKTRDGKDVISFEFDNKGFKDLTIIELDYRGNGGRAYQAILEHEGNKFKIDLREKTLMDVILLKGIQAGGKLNGTFCFVKEAAQTNIILEGTKEHAAAVAEREKRETFTKKISNKDLKPGYAYETVSGKSSIFLGFVYTQPLDQYRYELSTPRKHMLFANCSGEIRSFLTTGEKPEYGLYQWTFSVVKSHSYKIEKDKVLDVPLSTALQHINSHFHQEYEEVLERKRWSHRIFDYFNIYELANIKEDKKDVNFKEEDIKEMRYKADRRYW</sequence>
<evidence type="ECO:0000313" key="2">
    <source>
        <dbReference type="Proteomes" id="UP000317800"/>
    </source>
</evidence>
<keyword evidence="2" id="KW-1185">Reference proteome</keyword>
<dbReference type="Proteomes" id="UP000317800">
    <property type="component" value="Segment"/>
</dbReference>
<accession>A0A516KMX2</accession>
<proteinExistence type="predicted"/>
<dbReference type="EMBL" id="MN043729">
    <property type="protein sequence ID" value="QDP42933.1"/>
    <property type="molecule type" value="Genomic_DNA"/>
</dbReference>
<gene>
    <name evidence="1" type="ORF">Goe8_c01600</name>
</gene>
<protein>
    <submittedName>
        <fullName evidence="1">Uncharacterized protein</fullName>
    </submittedName>
</protein>
<organism evidence="1 2">
    <name type="scientific">Bacillus phage vB_BmeM-Goe8</name>
    <dbReference type="NCBI Taxonomy" id="2593638"/>
    <lineage>
        <taxon>Viruses</taxon>
        <taxon>Duplodnaviria</taxon>
        <taxon>Heunggongvirae</taxon>
        <taxon>Uroviricota</taxon>
        <taxon>Caudoviricetes</taxon>
        <taxon>Herelleviridae</taxon>
        <taxon>Bastillevirinae</taxon>
        <taxon>Goettingenvirus</taxon>
        <taxon>Goettingenvirus goe8</taxon>
    </lineage>
</organism>
<reference evidence="1 2" key="1">
    <citation type="submission" date="2019-06" db="EMBL/GenBank/DDBJ databases">
        <authorList>
            <person name="Hertel R."/>
        </authorList>
    </citation>
    <scope>NUCLEOTIDE SEQUENCE [LARGE SCALE GENOMIC DNA]</scope>
</reference>
<evidence type="ECO:0000313" key="1">
    <source>
        <dbReference type="EMBL" id="QDP42933.1"/>
    </source>
</evidence>